<organism evidence="1 2">
    <name type="scientific">Necator americanus</name>
    <name type="common">Human hookworm</name>
    <dbReference type="NCBI Taxonomy" id="51031"/>
    <lineage>
        <taxon>Eukaryota</taxon>
        <taxon>Metazoa</taxon>
        <taxon>Ecdysozoa</taxon>
        <taxon>Nematoda</taxon>
        <taxon>Chromadorea</taxon>
        <taxon>Rhabditida</taxon>
        <taxon>Rhabditina</taxon>
        <taxon>Rhabditomorpha</taxon>
        <taxon>Strongyloidea</taxon>
        <taxon>Ancylostomatidae</taxon>
        <taxon>Bunostominae</taxon>
        <taxon>Necator</taxon>
    </lineage>
</organism>
<evidence type="ECO:0000313" key="1">
    <source>
        <dbReference type="EMBL" id="KAK6766714.1"/>
    </source>
</evidence>
<accession>A0ABR1EVN3</accession>
<keyword evidence="2" id="KW-1185">Reference proteome</keyword>
<reference evidence="1 2" key="1">
    <citation type="submission" date="2023-08" db="EMBL/GenBank/DDBJ databases">
        <title>A Necator americanus chromosomal reference genome.</title>
        <authorList>
            <person name="Ilik V."/>
            <person name="Petrzelkova K.J."/>
            <person name="Pardy F."/>
            <person name="Fuh T."/>
            <person name="Niatou-Singa F.S."/>
            <person name="Gouil Q."/>
            <person name="Baker L."/>
            <person name="Ritchie M.E."/>
            <person name="Jex A.R."/>
            <person name="Gazzola D."/>
            <person name="Li H."/>
            <person name="Toshio Fujiwara R."/>
            <person name="Zhan B."/>
            <person name="Aroian R.V."/>
            <person name="Pafco B."/>
            <person name="Schwarz E.M."/>
        </authorList>
    </citation>
    <scope>NUCLEOTIDE SEQUENCE [LARGE SCALE GENOMIC DNA]</scope>
    <source>
        <strain evidence="1 2">Aroian</strain>
        <tissue evidence="1">Whole animal</tissue>
    </source>
</reference>
<evidence type="ECO:0000313" key="2">
    <source>
        <dbReference type="Proteomes" id="UP001303046"/>
    </source>
</evidence>
<name>A0ABR1EVN3_NECAM</name>
<comment type="caution">
    <text evidence="1">The sequence shown here is derived from an EMBL/GenBank/DDBJ whole genome shotgun (WGS) entry which is preliminary data.</text>
</comment>
<dbReference type="Proteomes" id="UP001303046">
    <property type="component" value="Unassembled WGS sequence"/>
</dbReference>
<dbReference type="EMBL" id="JAVFWL010000006">
    <property type="protein sequence ID" value="KAK6766714.1"/>
    <property type="molecule type" value="Genomic_DNA"/>
</dbReference>
<sequence>MPVNFVNKQRCLLDWNPRQTLLYVKNENLVVLASLCRLCKVLIGFLDGFNNTRKVNDNCCATIPDYYCRNLHNRLDQRCCKPEPWKRG</sequence>
<protein>
    <submittedName>
        <fullName evidence="1">Uncharacterized protein</fullName>
    </submittedName>
</protein>
<gene>
    <name evidence="1" type="primary">Necator_chrX.g26329</name>
    <name evidence="1" type="ORF">RB195_026163</name>
</gene>
<proteinExistence type="predicted"/>